<evidence type="ECO:0000313" key="5">
    <source>
        <dbReference type="Proteomes" id="UP000661112"/>
    </source>
</evidence>
<dbReference type="RefSeq" id="WP_190476089.1">
    <property type="nucleotide sequence ID" value="NZ_JACJSG010000032.1"/>
</dbReference>
<dbReference type="Pfam" id="PF13649">
    <property type="entry name" value="Methyltransf_25"/>
    <property type="match status" value="1"/>
</dbReference>
<evidence type="ECO:0000259" key="3">
    <source>
        <dbReference type="Pfam" id="PF13649"/>
    </source>
</evidence>
<dbReference type="GO" id="GO:0032259">
    <property type="term" value="P:methylation"/>
    <property type="evidence" value="ECO:0007669"/>
    <property type="project" value="UniProtKB-KW"/>
</dbReference>
<gene>
    <name evidence="4" type="ORF">H6G83_21900</name>
</gene>
<proteinExistence type="predicted"/>
<accession>A0ABR8DA75</accession>
<feature type="domain" description="Methyltransferase" evidence="3">
    <location>
        <begin position="48"/>
        <end position="142"/>
    </location>
</feature>
<dbReference type="InterPro" id="IPR029063">
    <property type="entry name" value="SAM-dependent_MTases_sf"/>
</dbReference>
<dbReference type="InterPro" id="IPR041698">
    <property type="entry name" value="Methyltransf_25"/>
</dbReference>
<evidence type="ECO:0000313" key="4">
    <source>
        <dbReference type="EMBL" id="MBD2503225.1"/>
    </source>
</evidence>
<dbReference type="SUPFAM" id="SSF53335">
    <property type="entry name" value="S-adenosyl-L-methionine-dependent methyltransferases"/>
    <property type="match status" value="1"/>
</dbReference>
<name>A0ABR8DA75_9NOST</name>
<dbReference type="Gene3D" id="2.20.25.110">
    <property type="entry name" value="S-adenosyl-L-methionine-dependent methyltransferases"/>
    <property type="match status" value="1"/>
</dbReference>
<keyword evidence="5" id="KW-1185">Reference proteome</keyword>
<dbReference type="Gene3D" id="3.40.50.150">
    <property type="entry name" value="Vaccinia Virus protein VP39"/>
    <property type="match status" value="1"/>
</dbReference>
<dbReference type="GO" id="GO:0008168">
    <property type="term" value="F:methyltransferase activity"/>
    <property type="evidence" value="ECO:0007669"/>
    <property type="project" value="UniProtKB-KW"/>
</dbReference>
<evidence type="ECO:0000256" key="2">
    <source>
        <dbReference type="ARBA" id="ARBA00022679"/>
    </source>
</evidence>
<comment type="caution">
    <text evidence="4">The sequence shown here is derived from an EMBL/GenBank/DDBJ whole genome shotgun (WGS) entry which is preliminary data.</text>
</comment>
<evidence type="ECO:0000256" key="1">
    <source>
        <dbReference type="ARBA" id="ARBA00022603"/>
    </source>
</evidence>
<protein>
    <submittedName>
        <fullName evidence="4">Methyltransferase domain-containing protein</fullName>
    </submittedName>
</protein>
<dbReference type="PANTHER" id="PTHR43861">
    <property type="entry name" value="TRANS-ACONITATE 2-METHYLTRANSFERASE-RELATED"/>
    <property type="match status" value="1"/>
</dbReference>
<organism evidence="4 5">
    <name type="scientific">Anabaena azotica FACHB-119</name>
    <dbReference type="NCBI Taxonomy" id="947527"/>
    <lineage>
        <taxon>Bacteria</taxon>
        <taxon>Bacillati</taxon>
        <taxon>Cyanobacteriota</taxon>
        <taxon>Cyanophyceae</taxon>
        <taxon>Nostocales</taxon>
        <taxon>Nostocaceae</taxon>
        <taxon>Anabaena</taxon>
        <taxon>Anabaena azotica</taxon>
    </lineage>
</organism>
<dbReference type="CDD" id="cd02440">
    <property type="entry name" value="AdoMet_MTases"/>
    <property type="match status" value="1"/>
</dbReference>
<keyword evidence="1 4" id="KW-0489">Methyltransferase</keyword>
<keyword evidence="2" id="KW-0808">Transferase</keyword>
<dbReference type="Proteomes" id="UP000661112">
    <property type="component" value="Unassembled WGS sequence"/>
</dbReference>
<dbReference type="PANTHER" id="PTHR43861:SF1">
    <property type="entry name" value="TRANS-ACONITATE 2-METHYLTRANSFERASE"/>
    <property type="match status" value="1"/>
</dbReference>
<dbReference type="EMBL" id="JACJSG010000032">
    <property type="protein sequence ID" value="MBD2503225.1"/>
    <property type="molecule type" value="Genomic_DNA"/>
</dbReference>
<sequence>MAAHSFDGNSVFEDDYLYFYDKLLTPERTQHEVDLICRLLHLQPGMSILDLACGHGRIANQLAVLGYHVTGVDATPFFLRKAIEDAANCGVQVEYLQGDMRSLHFQDCFHCIINCFNAFGYFDDNDNRLVLAQAYKALKAGGKLLIDIQNLSRLLRDFQPDLVTERDGNYMLARSRYDALTNRTHTERIIIRDGQVRRGEYFIRNFTFPEIRDWLLQTGFSHVEGYGYNGEPLAVDSQRMIVVAIAGDR</sequence>
<reference evidence="4 5" key="1">
    <citation type="journal article" date="2020" name="ISME J.">
        <title>Comparative genomics reveals insights into cyanobacterial evolution and habitat adaptation.</title>
        <authorList>
            <person name="Chen M.Y."/>
            <person name="Teng W.K."/>
            <person name="Zhao L."/>
            <person name="Hu C.X."/>
            <person name="Zhou Y.K."/>
            <person name="Han B.P."/>
            <person name="Song L.R."/>
            <person name="Shu W.S."/>
        </authorList>
    </citation>
    <scope>NUCLEOTIDE SEQUENCE [LARGE SCALE GENOMIC DNA]</scope>
    <source>
        <strain evidence="4 5">FACHB-119</strain>
    </source>
</reference>